<feature type="compositionally biased region" description="Polar residues" evidence="10">
    <location>
        <begin position="282"/>
        <end position="292"/>
    </location>
</feature>
<accession>A0A9P8TLU8</accession>
<evidence type="ECO:0000256" key="9">
    <source>
        <dbReference type="ARBA" id="ARBA00023136"/>
    </source>
</evidence>
<evidence type="ECO:0000259" key="11">
    <source>
        <dbReference type="PROSITE" id="PS51847"/>
    </source>
</evidence>
<dbReference type="GO" id="GO:0015914">
    <property type="term" value="P:phospholipid transport"/>
    <property type="evidence" value="ECO:0007669"/>
    <property type="project" value="TreeGrafter"/>
</dbReference>
<feature type="region of interest" description="Disordered" evidence="10">
    <location>
        <begin position="364"/>
        <end position="416"/>
    </location>
</feature>
<keyword evidence="2" id="KW-0813">Transport</keyword>
<evidence type="ECO:0000256" key="5">
    <source>
        <dbReference type="ARBA" id="ARBA00022787"/>
    </source>
</evidence>
<dbReference type="Pfam" id="PF26545">
    <property type="entry name" value="Mdm34_N"/>
    <property type="match status" value="1"/>
</dbReference>
<evidence type="ECO:0000313" key="12">
    <source>
        <dbReference type="EMBL" id="KAH3684378.1"/>
    </source>
</evidence>
<dbReference type="Proteomes" id="UP000774326">
    <property type="component" value="Unassembled WGS sequence"/>
</dbReference>
<keyword evidence="6" id="KW-0445">Lipid transport</keyword>
<keyword evidence="9" id="KW-0472">Membrane</keyword>
<dbReference type="EMBL" id="JAEUBG010002548">
    <property type="protein sequence ID" value="KAH3684378.1"/>
    <property type="molecule type" value="Genomic_DNA"/>
</dbReference>
<comment type="caution">
    <text evidence="12">The sequence shown here is derived from an EMBL/GenBank/DDBJ whole genome shotgun (WGS) entry which is preliminary data.</text>
</comment>
<reference evidence="12" key="2">
    <citation type="submission" date="2021-01" db="EMBL/GenBank/DDBJ databases">
        <authorList>
            <person name="Schikora-Tamarit M.A."/>
        </authorList>
    </citation>
    <scope>NUCLEOTIDE SEQUENCE</scope>
    <source>
        <strain evidence="12">CBS2887</strain>
    </source>
</reference>
<gene>
    <name evidence="12" type="ORF">WICPIJ_004654</name>
</gene>
<dbReference type="GO" id="GO:0008289">
    <property type="term" value="F:lipid binding"/>
    <property type="evidence" value="ECO:0007669"/>
    <property type="project" value="UniProtKB-KW"/>
</dbReference>
<dbReference type="InterPro" id="IPR027536">
    <property type="entry name" value="MDM34"/>
</dbReference>
<comment type="subcellular location">
    <subcellularLocation>
        <location evidence="1">Membrane</location>
    </subcellularLocation>
</comment>
<feature type="region of interest" description="Disordered" evidence="10">
    <location>
        <begin position="279"/>
        <end position="334"/>
    </location>
</feature>
<organism evidence="12 13">
    <name type="scientific">Wickerhamomyces pijperi</name>
    <name type="common">Yeast</name>
    <name type="synonym">Pichia pijperi</name>
    <dbReference type="NCBI Taxonomy" id="599730"/>
    <lineage>
        <taxon>Eukaryota</taxon>
        <taxon>Fungi</taxon>
        <taxon>Dikarya</taxon>
        <taxon>Ascomycota</taxon>
        <taxon>Saccharomycotina</taxon>
        <taxon>Saccharomycetes</taxon>
        <taxon>Phaffomycetales</taxon>
        <taxon>Wickerhamomycetaceae</taxon>
        <taxon>Wickerhamomyces</taxon>
    </lineage>
</organism>
<reference evidence="12" key="1">
    <citation type="journal article" date="2021" name="Open Biol.">
        <title>Shared evolutionary footprints suggest mitochondrial oxidative damage underlies multiple complex I losses in fungi.</title>
        <authorList>
            <person name="Schikora-Tamarit M.A."/>
            <person name="Marcet-Houben M."/>
            <person name="Nosek J."/>
            <person name="Gabaldon T."/>
        </authorList>
    </citation>
    <scope>NUCLEOTIDE SEQUENCE</scope>
    <source>
        <strain evidence="12">CBS2887</strain>
    </source>
</reference>
<dbReference type="PROSITE" id="PS51847">
    <property type="entry name" value="SMP"/>
    <property type="match status" value="1"/>
</dbReference>
<feature type="compositionally biased region" description="Low complexity" evidence="10">
    <location>
        <begin position="390"/>
        <end position="411"/>
    </location>
</feature>
<dbReference type="AlphaFoldDB" id="A0A9P8TLU8"/>
<evidence type="ECO:0000256" key="7">
    <source>
        <dbReference type="ARBA" id="ARBA00023121"/>
    </source>
</evidence>
<dbReference type="InterPro" id="IPR031468">
    <property type="entry name" value="SMP_LBD"/>
</dbReference>
<dbReference type="GO" id="GO:0007005">
    <property type="term" value="P:mitochondrion organization"/>
    <property type="evidence" value="ECO:0007669"/>
    <property type="project" value="InterPro"/>
</dbReference>
<name>A0A9P8TLU8_WICPI</name>
<evidence type="ECO:0000256" key="1">
    <source>
        <dbReference type="ARBA" id="ARBA00004370"/>
    </source>
</evidence>
<evidence type="ECO:0000256" key="2">
    <source>
        <dbReference type="ARBA" id="ARBA00022448"/>
    </source>
</evidence>
<dbReference type="GO" id="GO:0032865">
    <property type="term" value="C:ERMES complex"/>
    <property type="evidence" value="ECO:0007669"/>
    <property type="project" value="InterPro"/>
</dbReference>
<protein>
    <recommendedName>
        <fullName evidence="11">SMP-LTD domain-containing protein</fullName>
    </recommendedName>
</protein>
<keyword evidence="7" id="KW-0446">Lipid-binding</keyword>
<proteinExistence type="predicted"/>
<keyword evidence="5" id="KW-1000">Mitochondrion outer membrane</keyword>
<evidence type="ECO:0000256" key="8">
    <source>
        <dbReference type="ARBA" id="ARBA00023128"/>
    </source>
</evidence>
<evidence type="ECO:0000256" key="4">
    <source>
        <dbReference type="ARBA" id="ARBA00022692"/>
    </source>
</evidence>
<dbReference type="PANTHER" id="PTHR28185:SF1">
    <property type="entry name" value="MITOCHONDRIAL DISTRIBUTION AND MORPHOLOGY PROTEIN 34"/>
    <property type="match status" value="1"/>
</dbReference>
<feature type="domain" description="SMP-LTD" evidence="11">
    <location>
        <begin position="1"/>
        <end position="205"/>
    </location>
</feature>
<evidence type="ECO:0000256" key="6">
    <source>
        <dbReference type="ARBA" id="ARBA00023055"/>
    </source>
</evidence>
<feature type="compositionally biased region" description="Polar residues" evidence="10">
    <location>
        <begin position="309"/>
        <end position="326"/>
    </location>
</feature>
<feature type="compositionally biased region" description="Polar residues" evidence="10">
    <location>
        <begin position="364"/>
        <end position="389"/>
    </location>
</feature>
<keyword evidence="13" id="KW-1185">Reference proteome</keyword>
<keyword evidence="4" id="KW-0812">Transmembrane</keyword>
<evidence type="ECO:0000256" key="3">
    <source>
        <dbReference type="ARBA" id="ARBA00022452"/>
    </source>
</evidence>
<evidence type="ECO:0000256" key="10">
    <source>
        <dbReference type="SAM" id="MobiDB-lite"/>
    </source>
</evidence>
<sequence length="604" mass="66854">MSFFFNWLDLEYTDLKLKLSNLLSQIPASPKSSSTPLDGLPLPQRIKLQSLNFGTQSPNFELLEVPELSTSKFKGLFKFNYQGQLTMTITAEIEINALNLIPFDRFTKPHFILSGKSTIIPVDFEIKDLKIDALITVVYINDPITGQDELIVVFNEDPEIQLNLKTSIDELIDEDVFESIKADALQFAKEVIKGDLPKFLRDASKFKDLEKDIVNAESNKFQAARLGEDEDGDSETGSEQRSMTLSKAINLDFLDYDTLALNDVGFVDVCQRNSIEKFGNLDNKSSTTTGSAAAQKKHTRRKIKMSAFTKPNGTSTPPLQPQTTVPSPTKSIVSNSTSSLIYSNSTDTDSHAYASDAESTTLVLNDNVNKSPPSTSRSSLNVPLNQSYLSNRSSRPSTSSRGKSSSPSTPNNQAPCSLQSLHMTEIPSLSLSNSLQSSPQQQNYKEHELSTIERYLSNNNNSNYSNNILIDPYENLLQHPATHLLNRESNDTLTAMYASDGASDNYYTEDNTTDSEGSFVSDQATDTESMISSSLDVDVNKAHVMTKTRNNHHSTAGVKSNEPKRKKKRFRSRVTSSNYINLGEFKGFLKDNAGNKNNKAGSKG</sequence>
<feature type="compositionally biased region" description="Basic residues" evidence="10">
    <location>
        <begin position="295"/>
        <end position="304"/>
    </location>
</feature>
<dbReference type="OrthoDB" id="3980760at2759"/>
<dbReference type="InterPro" id="IPR058825">
    <property type="entry name" value="MDM34_N"/>
</dbReference>
<evidence type="ECO:0000313" key="13">
    <source>
        <dbReference type="Proteomes" id="UP000774326"/>
    </source>
</evidence>
<dbReference type="GO" id="GO:1990456">
    <property type="term" value="P:mitochondrion-endoplasmic reticulum membrane tethering"/>
    <property type="evidence" value="ECO:0007669"/>
    <property type="project" value="TreeGrafter"/>
</dbReference>
<keyword evidence="3" id="KW-1134">Transmembrane beta strand</keyword>
<dbReference type="PANTHER" id="PTHR28185">
    <property type="entry name" value="MITOCHONDRIAL DISTRIBUTION AND MORPHOLOGY PROTEIN 34"/>
    <property type="match status" value="1"/>
</dbReference>
<keyword evidence="8" id="KW-0496">Mitochondrion</keyword>
<feature type="region of interest" description="Disordered" evidence="10">
    <location>
        <begin position="550"/>
        <end position="574"/>
    </location>
</feature>